<dbReference type="EMBL" id="MT774381">
    <property type="protein sequence ID" value="QOR58588.1"/>
    <property type="molecule type" value="Genomic_DNA"/>
</dbReference>
<reference evidence="1 2" key="1">
    <citation type="submission" date="2020-07" db="EMBL/GenBank/DDBJ databases">
        <title>Taxonomic proposal: Crassvirales, a new order of highly abundant and diverse bacterial viruses.</title>
        <authorList>
            <person name="Shkoporov A.N."/>
            <person name="Stockdale S.R."/>
            <person name="Guerin E."/>
            <person name="Ross R.P."/>
            <person name="Hill C."/>
        </authorList>
    </citation>
    <scope>NUCLEOTIDE SEQUENCE [LARGE SCALE GENOMIC DNA]</scope>
</reference>
<protein>
    <submittedName>
        <fullName evidence="1">Uncharacterized protein</fullName>
    </submittedName>
</protein>
<name>A0A7M1RW80_9CAUD</name>
<evidence type="ECO:0000313" key="2">
    <source>
        <dbReference type="Proteomes" id="UP000594037"/>
    </source>
</evidence>
<dbReference type="GeneID" id="65129066"/>
<sequence length="58" mass="6921">MSWYCFIHGHKYQIIERHDLLDDRGSVVGKVIVSRCEICGRITVKTIYTVNTYVRRKY</sequence>
<organism evidence="1 2">
    <name type="scientific">uncultured phage cr3_1</name>
    <dbReference type="NCBI Taxonomy" id="2772065"/>
    <lineage>
        <taxon>Viruses</taxon>
        <taxon>Duplodnaviria</taxon>
        <taxon>Heunggongvirae</taxon>
        <taxon>Uroviricota</taxon>
        <taxon>Caudoviricetes</taxon>
        <taxon>Crassvirales</taxon>
        <taxon>Intestiviridae</taxon>
        <taxon>Crudevirinae</taxon>
        <taxon>Diorhovirus</taxon>
        <taxon>Diorhovirus intestinalis</taxon>
    </lineage>
</organism>
<dbReference type="Proteomes" id="UP000594037">
    <property type="component" value="Segment"/>
</dbReference>
<proteinExistence type="predicted"/>
<accession>A0A7M1RW80</accession>
<keyword evidence="2" id="KW-1185">Reference proteome</keyword>
<dbReference type="KEGG" id="vg:65129066"/>
<evidence type="ECO:0000313" key="1">
    <source>
        <dbReference type="EMBL" id="QOR58588.1"/>
    </source>
</evidence>
<dbReference type="RefSeq" id="YP_010110746.1">
    <property type="nucleotide sequence ID" value="NC_055874.1"/>
</dbReference>